<reference evidence="1" key="1">
    <citation type="submission" date="2021-05" db="EMBL/GenBank/DDBJ databases">
        <authorList>
            <person name="Scholz U."/>
            <person name="Mascher M."/>
            <person name="Fiebig A."/>
        </authorList>
    </citation>
    <scope>NUCLEOTIDE SEQUENCE [LARGE SCALE GENOMIC DNA]</scope>
</reference>
<dbReference type="Proteomes" id="UP001732700">
    <property type="component" value="Chromosome 3D"/>
</dbReference>
<sequence>MATQDEAELVGADAAPTVGLALSVSKSSTYVLRWALARFAKDDDSPAAAFKLIHVLTPVLSVPTELGNIPIDKVQADIAEAHIKEVWVKAQEMLARCKDMCDENKVEAQVLLVNGNDVADTISKLVAQYQIQTLLVGNTARKGSFTRMSSGNRMSSKICKSVPSFCTAYVVSKDGLSSVYDPGSGTGTPSGSGVPKGNCSSSETEVFSDDSSLISDLNDNGSGRGLSGFPSLPRSNLASENLESSSPAEHQRSYTLYDYLTGTAPAHKDNDRMLMHGLDKVPTQDNSLRGLMLSDKKDDVNTAQDYFNSEIEKLRLELRNKQGADKLVQDESADKMLRLEELFVLEDNSYSTFTWEEIDNATSSFSESREIGTGSNGTVYKGYLNHSDVAIKVLHSNDSTSTKHFNQELEVLSRIRHPHLVMLLGACPDRGCLVYEYMENGSLADRLQRLNDTPPIAWFHRFRIAWEIVSALVFLHSTKPNPIIHRDLKPENVLLDANLVSKIGDVGLSTLVPLQETLTSRTVYKKTGLAGTLFYLDPEYQRTGQVSVKSDTYSFGMVILQLLTARPPIGLPELVERAVEDAELTGVLDESAGYWPLKEAYDLAQLGLSCLEMRSKNRPDLRSVVAVELERLKLIVAAVLEPVQAVPSLPVPPSHFMCPILKRLMQDPYLAADGCSYERNAMEMWLCDNDVSPVTKARLPNKTLMPNRALLSEITSWMCQTGV</sequence>
<keyword evidence="2" id="KW-1185">Reference proteome</keyword>
<name>A0ACD5W6Y3_AVESA</name>
<accession>A0ACD5W6Y3</accession>
<reference evidence="1" key="2">
    <citation type="submission" date="2025-09" db="UniProtKB">
        <authorList>
            <consortium name="EnsemblPlants"/>
        </authorList>
    </citation>
    <scope>IDENTIFICATION</scope>
</reference>
<evidence type="ECO:0000313" key="1">
    <source>
        <dbReference type="EnsemblPlants" id="AVESA.00010b.r2.3DG0567910.1.CDS"/>
    </source>
</evidence>
<protein>
    <submittedName>
        <fullName evidence="1">Uncharacterized protein</fullName>
    </submittedName>
</protein>
<organism evidence="1 2">
    <name type="scientific">Avena sativa</name>
    <name type="common">Oat</name>
    <dbReference type="NCBI Taxonomy" id="4498"/>
    <lineage>
        <taxon>Eukaryota</taxon>
        <taxon>Viridiplantae</taxon>
        <taxon>Streptophyta</taxon>
        <taxon>Embryophyta</taxon>
        <taxon>Tracheophyta</taxon>
        <taxon>Spermatophyta</taxon>
        <taxon>Magnoliopsida</taxon>
        <taxon>Liliopsida</taxon>
        <taxon>Poales</taxon>
        <taxon>Poaceae</taxon>
        <taxon>BOP clade</taxon>
        <taxon>Pooideae</taxon>
        <taxon>Poodae</taxon>
        <taxon>Poeae</taxon>
        <taxon>Poeae Chloroplast Group 1 (Aveneae type)</taxon>
        <taxon>Aveninae</taxon>
        <taxon>Avena</taxon>
    </lineage>
</organism>
<dbReference type="EnsemblPlants" id="AVESA.00010b.r2.3DG0567910.1">
    <property type="protein sequence ID" value="AVESA.00010b.r2.3DG0567910.1.CDS"/>
    <property type="gene ID" value="AVESA.00010b.r2.3DG0567910"/>
</dbReference>
<evidence type="ECO:0000313" key="2">
    <source>
        <dbReference type="Proteomes" id="UP001732700"/>
    </source>
</evidence>
<proteinExistence type="predicted"/>